<keyword evidence="2" id="KW-0812">Transmembrane</keyword>
<dbReference type="AlphaFoldDB" id="A0A1W1BNU3"/>
<dbReference type="Gene3D" id="3.40.30.10">
    <property type="entry name" value="Glutaredoxin"/>
    <property type="match status" value="1"/>
</dbReference>
<dbReference type="PANTHER" id="PTHR12151">
    <property type="entry name" value="ELECTRON TRANSPORT PROTIN SCO1/SENC FAMILY MEMBER"/>
    <property type="match status" value="1"/>
</dbReference>
<evidence type="ECO:0000313" key="3">
    <source>
        <dbReference type="EMBL" id="SFV55135.1"/>
    </source>
</evidence>
<dbReference type="SUPFAM" id="SSF52833">
    <property type="entry name" value="Thioredoxin-like"/>
    <property type="match status" value="1"/>
</dbReference>
<reference evidence="3" key="1">
    <citation type="submission" date="2016-10" db="EMBL/GenBank/DDBJ databases">
        <authorList>
            <person name="de Groot N.N."/>
        </authorList>
    </citation>
    <scope>NUCLEOTIDE SEQUENCE</scope>
</reference>
<comment type="similarity">
    <text evidence="1">Belongs to the SCO1/2 family.</text>
</comment>
<organism evidence="3">
    <name type="scientific">hydrothermal vent metagenome</name>
    <dbReference type="NCBI Taxonomy" id="652676"/>
    <lineage>
        <taxon>unclassified sequences</taxon>
        <taxon>metagenomes</taxon>
        <taxon>ecological metagenomes</taxon>
    </lineage>
</organism>
<sequence length="259" mass="28972">MTKYLTILLLCMQLLHAGGLGVNERLGEIVPLDLIFINEQSERVTLKELMEGKPTLLTLNYFKCAGICSPQLNDMAIMLSRLHLAENTDYKVITVDFAEDETPDLAVAKKKNLIHSMNRTFVQDAWHFVIGENNSSGKLAKSVGFKFEKTVSENGKVDYIHGATLIVLSPTGKITRYMSGIEQLSTDVKMALIEAKKEIVTPTISKNSPYCFSEKQEGFIMVKMGSKVWAVLMLSVVIGLFVYLIRGSNSNRNRDEKDN</sequence>
<dbReference type="InterPro" id="IPR003782">
    <property type="entry name" value="SCO1/SenC"/>
</dbReference>
<keyword evidence="2" id="KW-1133">Transmembrane helix</keyword>
<evidence type="ECO:0000256" key="2">
    <source>
        <dbReference type="SAM" id="Phobius"/>
    </source>
</evidence>
<dbReference type="InterPro" id="IPR036249">
    <property type="entry name" value="Thioredoxin-like_sf"/>
</dbReference>
<dbReference type="Pfam" id="PF02630">
    <property type="entry name" value="SCO1-SenC"/>
    <property type="match status" value="1"/>
</dbReference>
<feature type="transmembrane region" description="Helical" evidence="2">
    <location>
        <begin position="228"/>
        <end position="245"/>
    </location>
</feature>
<name>A0A1W1BNU3_9ZZZZ</name>
<dbReference type="CDD" id="cd02968">
    <property type="entry name" value="SCO"/>
    <property type="match status" value="1"/>
</dbReference>
<dbReference type="EMBL" id="FPHF01000029">
    <property type="protein sequence ID" value="SFV55135.1"/>
    <property type="molecule type" value="Genomic_DNA"/>
</dbReference>
<evidence type="ECO:0000256" key="1">
    <source>
        <dbReference type="ARBA" id="ARBA00010996"/>
    </source>
</evidence>
<gene>
    <name evidence="3" type="ORF">MNB_SM-4-1480</name>
</gene>
<dbReference type="PANTHER" id="PTHR12151:SF8">
    <property type="entry name" value="THIOREDOXIN DOMAIN-CONTAINING PROTEIN"/>
    <property type="match status" value="1"/>
</dbReference>
<protein>
    <submittedName>
        <fullName evidence="3">SCO1/SenC family protein</fullName>
    </submittedName>
</protein>
<accession>A0A1W1BNU3</accession>
<keyword evidence="2" id="KW-0472">Membrane</keyword>
<proteinExistence type="inferred from homology"/>